<accession>A0AAD7I4L9</accession>
<keyword evidence="3" id="KW-1185">Reference proteome</keyword>
<evidence type="ECO:0000256" key="1">
    <source>
        <dbReference type="SAM" id="Phobius"/>
    </source>
</evidence>
<evidence type="ECO:0000313" key="2">
    <source>
        <dbReference type="EMBL" id="KAJ7734411.1"/>
    </source>
</evidence>
<keyword evidence="1" id="KW-0812">Transmembrane</keyword>
<proteinExistence type="predicted"/>
<keyword evidence="1" id="KW-1133">Transmembrane helix</keyword>
<organism evidence="2 3">
    <name type="scientific">Mycena metata</name>
    <dbReference type="NCBI Taxonomy" id="1033252"/>
    <lineage>
        <taxon>Eukaryota</taxon>
        <taxon>Fungi</taxon>
        <taxon>Dikarya</taxon>
        <taxon>Basidiomycota</taxon>
        <taxon>Agaricomycotina</taxon>
        <taxon>Agaricomycetes</taxon>
        <taxon>Agaricomycetidae</taxon>
        <taxon>Agaricales</taxon>
        <taxon>Marasmiineae</taxon>
        <taxon>Mycenaceae</taxon>
        <taxon>Mycena</taxon>
    </lineage>
</organism>
<protein>
    <submittedName>
        <fullName evidence="2">Uncharacterized protein</fullName>
    </submittedName>
</protein>
<gene>
    <name evidence="2" type="ORF">B0H16DRAFT_1577764</name>
</gene>
<comment type="caution">
    <text evidence="2">The sequence shown here is derived from an EMBL/GenBank/DDBJ whole genome shotgun (WGS) entry which is preliminary data.</text>
</comment>
<dbReference type="Proteomes" id="UP001215598">
    <property type="component" value="Unassembled WGS sequence"/>
</dbReference>
<name>A0AAD7I4L9_9AGAR</name>
<feature type="transmembrane region" description="Helical" evidence="1">
    <location>
        <begin position="107"/>
        <end position="124"/>
    </location>
</feature>
<keyword evidence="1" id="KW-0472">Membrane</keyword>
<feature type="transmembrane region" description="Helical" evidence="1">
    <location>
        <begin position="51"/>
        <end position="73"/>
    </location>
</feature>
<sequence>MGRLSWKSLSLSWGNIEWPPMLDPVCDDCPWDCEYWVWPNWAMRNWWSCSILRHASSILASFSFVFIFVFSTFTSLNDLTFASSISVRALFLSFVSANSSRLVSSSAKMVAVNLSLVVAGFASLA</sequence>
<reference evidence="2" key="1">
    <citation type="submission" date="2023-03" db="EMBL/GenBank/DDBJ databases">
        <title>Massive genome expansion in bonnet fungi (Mycena s.s.) driven by repeated elements and novel gene families across ecological guilds.</title>
        <authorList>
            <consortium name="Lawrence Berkeley National Laboratory"/>
            <person name="Harder C.B."/>
            <person name="Miyauchi S."/>
            <person name="Viragh M."/>
            <person name="Kuo A."/>
            <person name="Thoen E."/>
            <person name="Andreopoulos B."/>
            <person name="Lu D."/>
            <person name="Skrede I."/>
            <person name="Drula E."/>
            <person name="Henrissat B."/>
            <person name="Morin E."/>
            <person name="Kohler A."/>
            <person name="Barry K."/>
            <person name="LaButti K."/>
            <person name="Morin E."/>
            <person name="Salamov A."/>
            <person name="Lipzen A."/>
            <person name="Mereny Z."/>
            <person name="Hegedus B."/>
            <person name="Baldrian P."/>
            <person name="Stursova M."/>
            <person name="Weitz H."/>
            <person name="Taylor A."/>
            <person name="Grigoriev I.V."/>
            <person name="Nagy L.G."/>
            <person name="Martin F."/>
            <person name="Kauserud H."/>
        </authorList>
    </citation>
    <scope>NUCLEOTIDE SEQUENCE</scope>
    <source>
        <strain evidence="2">CBHHK182m</strain>
    </source>
</reference>
<evidence type="ECO:0000313" key="3">
    <source>
        <dbReference type="Proteomes" id="UP001215598"/>
    </source>
</evidence>
<dbReference type="AlphaFoldDB" id="A0AAD7I4L9"/>
<dbReference type="EMBL" id="JARKIB010000132">
    <property type="protein sequence ID" value="KAJ7734411.1"/>
    <property type="molecule type" value="Genomic_DNA"/>
</dbReference>